<feature type="compositionally biased region" description="Low complexity" evidence="1">
    <location>
        <begin position="53"/>
        <end position="64"/>
    </location>
</feature>
<dbReference type="AlphaFoldDB" id="A0A9W9LP22"/>
<sequence>MSGDMAEYTACERTPKSEQTKYSQQDRPRAWLAHEATNHRLEWHPTRKPSPTAASSARVDSVSVIERAVKQSSRRAVEQSSSRAVEQSSSRARPRV</sequence>
<name>A0A9W9LP22_9EURO</name>
<dbReference type="RefSeq" id="XP_056543749.1">
    <property type="nucleotide sequence ID" value="XM_056688194.1"/>
</dbReference>
<proteinExistence type="predicted"/>
<dbReference type="GeneID" id="81427370"/>
<feature type="compositionally biased region" description="Basic and acidic residues" evidence="1">
    <location>
        <begin position="36"/>
        <end position="45"/>
    </location>
</feature>
<evidence type="ECO:0000313" key="3">
    <source>
        <dbReference type="Proteomes" id="UP001149163"/>
    </source>
</evidence>
<feature type="compositionally biased region" description="Basic and acidic residues" evidence="1">
    <location>
        <begin position="13"/>
        <end position="29"/>
    </location>
</feature>
<evidence type="ECO:0000256" key="1">
    <source>
        <dbReference type="SAM" id="MobiDB-lite"/>
    </source>
</evidence>
<accession>A0A9W9LP22</accession>
<feature type="compositionally biased region" description="Low complexity" evidence="1">
    <location>
        <begin position="78"/>
        <end position="96"/>
    </location>
</feature>
<keyword evidence="3" id="KW-1185">Reference proteome</keyword>
<reference evidence="2" key="1">
    <citation type="submission" date="2022-11" db="EMBL/GenBank/DDBJ databases">
        <authorList>
            <person name="Petersen C."/>
        </authorList>
    </citation>
    <scope>NUCLEOTIDE SEQUENCE</scope>
    <source>
        <strain evidence="2">IBT 26290</strain>
    </source>
</reference>
<feature type="region of interest" description="Disordered" evidence="1">
    <location>
        <begin position="1"/>
        <end position="96"/>
    </location>
</feature>
<organism evidence="2 3">
    <name type="scientific">Penicillium canariense</name>
    <dbReference type="NCBI Taxonomy" id="189055"/>
    <lineage>
        <taxon>Eukaryota</taxon>
        <taxon>Fungi</taxon>
        <taxon>Dikarya</taxon>
        <taxon>Ascomycota</taxon>
        <taxon>Pezizomycotina</taxon>
        <taxon>Eurotiomycetes</taxon>
        <taxon>Eurotiomycetidae</taxon>
        <taxon>Eurotiales</taxon>
        <taxon>Aspergillaceae</taxon>
        <taxon>Penicillium</taxon>
    </lineage>
</organism>
<dbReference type="EMBL" id="JAPQKN010000003">
    <property type="protein sequence ID" value="KAJ5167288.1"/>
    <property type="molecule type" value="Genomic_DNA"/>
</dbReference>
<protein>
    <submittedName>
        <fullName evidence="2">Uncharacterized protein</fullName>
    </submittedName>
</protein>
<reference evidence="2" key="2">
    <citation type="journal article" date="2023" name="IMA Fungus">
        <title>Comparative genomic study of the Penicillium genus elucidates a diverse pangenome and 15 lateral gene transfer events.</title>
        <authorList>
            <person name="Petersen C."/>
            <person name="Sorensen T."/>
            <person name="Nielsen M.R."/>
            <person name="Sondergaard T.E."/>
            <person name="Sorensen J.L."/>
            <person name="Fitzpatrick D.A."/>
            <person name="Frisvad J.C."/>
            <person name="Nielsen K.L."/>
        </authorList>
    </citation>
    <scope>NUCLEOTIDE SEQUENCE</scope>
    <source>
        <strain evidence="2">IBT 26290</strain>
    </source>
</reference>
<gene>
    <name evidence="2" type="ORF">N7482_006069</name>
</gene>
<evidence type="ECO:0000313" key="2">
    <source>
        <dbReference type="EMBL" id="KAJ5167288.1"/>
    </source>
</evidence>
<comment type="caution">
    <text evidence="2">The sequence shown here is derived from an EMBL/GenBank/DDBJ whole genome shotgun (WGS) entry which is preliminary data.</text>
</comment>
<dbReference type="Proteomes" id="UP001149163">
    <property type="component" value="Unassembled WGS sequence"/>
</dbReference>